<sequence>ESSQTPKFENKEQKIEIESEPPTKLPSNQIIDRFLLSPDSKYAVTHSRKSTKEMDFEELICGWQLDQEQTENELHHPISFKLDNLINLREFHINPWRAELVAVSNNKLVAIAVITNMGGIRMTVLNLAIKKEVILKSYPYLDDTYSDDIPDFRAEFYNNEDFVMLQIINNYCLILKDSFKNLHNDKQSWTKLLNNRASTKFDGLMDEKIYYMSAECLWAQKISKKQWIEYLQKRSQDPDKIR</sequence>
<name>A0ACA9RSM0_9GLOM</name>
<gene>
    <name evidence="1" type="ORF">RPERSI_LOCUS22423</name>
</gene>
<comment type="caution">
    <text evidence="1">The sequence shown here is derived from an EMBL/GenBank/DDBJ whole genome shotgun (WGS) entry which is preliminary data.</text>
</comment>
<evidence type="ECO:0000313" key="2">
    <source>
        <dbReference type="Proteomes" id="UP000789920"/>
    </source>
</evidence>
<feature type="non-terminal residue" evidence="1">
    <location>
        <position position="1"/>
    </location>
</feature>
<proteinExistence type="predicted"/>
<dbReference type="Proteomes" id="UP000789920">
    <property type="component" value="Unassembled WGS sequence"/>
</dbReference>
<keyword evidence="2" id="KW-1185">Reference proteome</keyword>
<accession>A0ACA9RSM0</accession>
<protein>
    <submittedName>
        <fullName evidence="1">36401_t:CDS:1</fullName>
    </submittedName>
</protein>
<reference evidence="1" key="1">
    <citation type="submission" date="2021-06" db="EMBL/GenBank/DDBJ databases">
        <authorList>
            <person name="Kallberg Y."/>
            <person name="Tangrot J."/>
            <person name="Rosling A."/>
        </authorList>
    </citation>
    <scope>NUCLEOTIDE SEQUENCE</scope>
    <source>
        <strain evidence="1">MA461A</strain>
    </source>
</reference>
<feature type="non-terminal residue" evidence="1">
    <location>
        <position position="242"/>
    </location>
</feature>
<dbReference type="EMBL" id="CAJVQC010067894">
    <property type="protein sequence ID" value="CAG8807607.1"/>
    <property type="molecule type" value="Genomic_DNA"/>
</dbReference>
<organism evidence="1 2">
    <name type="scientific">Racocetra persica</name>
    <dbReference type="NCBI Taxonomy" id="160502"/>
    <lineage>
        <taxon>Eukaryota</taxon>
        <taxon>Fungi</taxon>
        <taxon>Fungi incertae sedis</taxon>
        <taxon>Mucoromycota</taxon>
        <taxon>Glomeromycotina</taxon>
        <taxon>Glomeromycetes</taxon>
        <taxon>Diversisporales</taxon>
        <taxon>Gigasporaceae</taxon>
        <taxon>Racocetra</taxon>
    </lineage>
</organism>
<evidence type="ECO:0000313" key="1">
    <source>
        <dbReference type="EMBL" id="CAG8807607.1"/>
    </source>
</evidence>